<dbReference type="SUPFAM" id="SSF54427">
    <property type="entry name" value="NTF2-like"/>
    <property type="match status" value="1"/>
</dbReference>
<dbReference type="AlphaFoldDB" id="A0A8H4VNA0"/>
<evidence type="ECO:0000313" key="2">
    <source>
        <dbReference type="EMBL" id="KAF4614310.1"/>
    </source>
</evidence>
<evidence type="ECO:0000313" key="3">
    <source>
        <dbReference type="Proteomes" id="UP000566819"/>
    </source>
</evidence>
<accession>A0A8H4VNA0</accession>
<gene>
    <name evidence="2" type="ORF">G7Y89_g15427</name>
</gene>
<name>A0A8H4VNA0_9HELO</name>
<feature type="domain" description="SnoaL-like" evidence="1">
    <location>
        <begin position="17"/>
        <end position="119"/>
    </location>
</feature>
<protein>
    <recommendedName>
        <fullName evidence="1">SnoaL-like domain-containing protein</fullName>
    </recommendedName>
</protein>
<dbReference type="InterPro" id="IPR032710">
    <property type="entry name" value="NTF2-like_dom_sf"/>
</dbReference>
<keyword evidence="3" id="KW-1185">Reference proteome</keyword>
<sequence length="157" mass="17776">MTSSAIIQDLIAARLDRVREASEKRDVDELMSWYSKDARFSHVFNNISLQGWDAIHDFYAAGYKAMPTFKILDPKTTGFTPEFVACEMKCEGITAVDLPQAQLQAGETLRLTGVSLFWWKWEGPGENWDGSLSEEAVRGWKITEERAYFTEPKANSG</sequence>
<organism evidence="2 3">
    <name type="scientific">Cudoniella acicularis</name>
    <dbReference type="NCBI Taxonomy" id="354080"/>
    <lineage>
        <taxon>Eukaryota</taxon>
        <taxon>Fungi</taxon>
        <taxon>Dikarya</taxon>
        <taxon>Ascomycota</taxon>
        <taxon>Pezizomycotina</taxon>
        <taxon>Leotiomycetes</taxon>
        <taxon>Helotiales</taxon>
        <taxon>Tricladiaceae</taxon>
        <taxon>Cudoniella</taxon>
    </lineage>
</organism>
<dbReference type="OrthoDB" id="4540712at2759"/>
<proteinExistence type="predicted"/>
<dbReference type="InterPro" id="IPR037401">
    <property type="entry name" value="SnoaL-like"/>
</dbReference>
<dbReference type="EMBL" id="JAAMPI010002401">
    <property type="protein sequence ID" value="KAF4614310.1"/>
    <property type="molecule type" value="Genomic_DNA"/>
</dbReference>
<comment type="caution">
    <text evidence="2">The sequence shown here is derived from an EMBL/GenBank/DDBJ whole genome shotgun (WGS) entry which is preliminary data.</text>
</comment>
<evidence type="ECO:0000259" key="1">
    <source>
        <dbReference type="Pfam" id="PF12680"/>
    </source>
</evidence>
<dbReference type="Gene3D" id="3.10.450.50">
    <property type="match status" value="1"/>
</dbReference>
<dbReference type="Proteomes" id="UP000566819">
    <property type="component" value="Unassembled WGS sequence"/>
</dbReference>
<dbReference type="Pfam" id="PF12680">
    <property type="entry name" value="SnoaL_2"/>
    <property type="match status" value="1"/>
</dbReference>
<reference evidence="2 3" key="1">
    <citation type="submission" date="2020-03" db="EMBL/GenBank/DDBJ databases">
        <title>Draft Genome Sequence of Cudoniella acicularis.</title>
        <authorList>
            <person name="Buettner E."/>
            <person name="Kellner H."/>
        </authorList>
    </citation>
    <scope>NUCLEOTIDE SEQUENCE [LARGE SCALE GENOMIC DNA]</scope>
    <source>
        <strain evidence="2 3">DSM 108380</strain>
    </source>
</reference>